<name>A0A7S0J3D3_9EUKA</name>
<proteinExistence type="predicted"/>
<sequence>MYCAAWHGTTGAAADAAAVATSAAAAVAAYHDQYHDHYLPLPRPLRLVLRGAAGALRCGYRAVWLEREGRSPSAEEQLALPPADEGRWTRARSLHDVLRVLLPEVESAGH</sequence>
<gene>
    <name evidence="1" type="ORF">CLEP1334_LOCUS15206</name>
</gene>
<dbReference type="EMBL" id="HBER01030298">
    <property type="protein sequence ID" value="CAD8539923.1"/>
    <property type="molecule type" value="Transcribed_RNA"/>
</dbReference>
<dbReference type="AlphaFoldDB" id="A0A7S0J3D3"/>
<organism evidence="1">
    <name type="scientific">Calcidiscus leptoporus</name>
    <dbReference type="NCBI Taxonomy" id="127549"/>
    <lineage>
        <taxon>Eukaryota</taxon>
        <taxon>Haptista</taxon>
        <taxon>Haptophyta</taxon>
        <taxon>Prymnesiophyceae</taxon>
        <taxon>Coccolithales</taxon>
        <taxon>Calcidiscaceae</taxon>
        <taxon>Calcidiscus</taxon>
    </lineage>
</organism>
<evidence type="ECO:0000313" key="1">
    <source>
        <dbReference type="EMBL" id="CAD8539923.1"/>
    </source>
</evidence>
<accession>A0A7S0J3D3</accession>
<reference evidence="1" key="1">
    <citation type="submission" date="2021-01" db="EMBL/GenBank/DDBJ databases">
        <authorList>
            <person name="Corre E."/>
            <person name="Pelletier E."/>
            <person name="Niang G."/>
            <person name="Scheremetjew M."/>
            <person name="Finn R."/>
            <person name="Kale V."/>
            <person name="Holt S."/>
            <person name="Cochrane G."/>
            <person name="Meng A."/>
            <person name="Brown T."/>
            <person name="Cohen L."/>
        </authorList>
    </citation>
    <scope>NUCLEOTIDE SEQUENCE</scope>
    <source>
        <strain evidence="1">RCC1130</strain>
    </source>
</reference>
<protein>
    <submittedName>
        <fullName evidence="1">Uncharacterized protein</fullName>
    </submittedName>
</protein>